<gene>
    <name evidence="5" type="ORF">VSU01S_20630</name>
</gene>
<dbReference type="PANTHER" id="PTHR47894:SF1">
    <property type="entry name" value="HTH-TYPE TRANSCRIPTIONAL REGULATOR VQSM"/>
    <property type="match status" value="1"/>
</dbReference>
<dbReference type="PANTHER" id="PTHR47894">
    <property type="entry name" value="HTH-TYPE TRANSCRIPTIONAL REGULATOR GADX"/>
    <property type="match status" value="1"/>
</dbReference>
<feature type="domain" description="HTH araC/xylS-type" evidence="4">
    <location>
        <begin position="278"/>
        <end position="337"/>
    </location>
</feature>
<keyword evidence="1" id="KW-0805">Transcription regulation</keyword>
<dbReference type="SUPFAM" id="SSF46689">
    <property type="entry name" value="Homeodomain-like"/>
    <property type="match status" value="1"/>
</dbReference>
<sequence>MSKQNTITLINTLMARPILKHAQSLGIDIKAILDKETAVGTYDQLMYLNEGNIAGYPLRVLMQTAVELGYKDFGVQASLTLDASEVVALVAQTDNSVTNLYDALVAFCLEMNRYLSTFNFFEMESTNGGVFLRRNQHFVVDLGNEPMELYSISMLIQLIRYYLNKEWQPDILWLTSAKPEFSLPDPLTSNHFFYQKPVGKLFISDVDLQLPVISHSDKHKAQYKKLRPKPDLTHLSAIELVKNALIPYAMDALPKFDQLSMVVGCHSKQLQLKLAQEGSGFRQIVLQIKKERAEELMKNTDFDLARIAIELGYQNPTHFSRAMKALMGMTPNQRLKQLR</sequence>
<comment type="caution">
    <text evidence="5">The sequence shown here is derived from an EMBL/GenBank/DDBJ whole genome shotgun (WGS) entry which is preliminary data.</text>
</comment>
<evidence type="ECO:0000256" key="3">
    <source>
        <dbReference type="ARBA" id="ARBA00023163"/>
    </source>
</evidence>
<dbReference type="GO" id="GO:0000976">
    <property type="term" value="F:transcription cis-regulatory region binding"/>
    <property type="evidence" value="ECO:0007669"/>
    <property type="project" value="TreeGrafter"/>
</dbReference>
<accession>A0A511QR53</accession>
<dbReference type="GO" id="GO:0005829">
    <property type="term" value="C:cytosol"/>
    <property type="evidence" value="ECO:0007669"/>
    <property type="project" value="TreeGrafter"/>
</dbReference>
<evidence type="ECO:0000259" key="4">
    <source>
        <dbReference type="PROSITE" id="PS01124"/>
    </source>
</evidence>
<dbReference type="Pfam" id="PF12833">
    <property type="entry name" value="HTH_18"/>
    <property type="match status" value="1"/>
</dbReference>
<dbReference type="PROSITE" id="PS01124">
    <property type="entry name" value="HTH_ARAC_FAMILY_2"/>
    <property type="match status" value="1"/>
</dbReference>
<evidence type="ECO:0000256" key="2">
    <source>
        <dbReference type="ARBA" id="ARBA00023125"/>
    </source>
</evidence>
<organism evidence="5 6">
    <name type="scientific">Vibrio superstes NBRC 103154</name>
    <dbReference type="NCBI Taxonomy" id="1219062"/>
    <lineage>
        <taxon>Bacteria</taxon>
        <taxon>Pseudomonadati</taxon>
        <taxon>Pseudomonadota</taxon>
        <taxon>Gammaproteobacteria</taxon>
        <taxon>Vibrionales</taxon>
        <taxon>Vibrionaceae</taxon>
        <taxon>Vibrio</taxon>
    </lineage>
</organism>
<dbReference type="OrthoDB" id="9783876at2"/>
<dbReference type="Gene3D" id="1.10.10.60">
    <property type="entry name" value="Homeodomain-like"/>
    <property type="match status" value="1"/>
</dbReference>
<protein>
    <recommendedName>
        <fullName evidence="4">HTH araC/xylS-type domain-containing protein</fullName>
    </recommendedName>
</protein>
<dbReference type="GO" id="GO:0003700">
    <property type="term" value="F:DNA-binding transcription factor activity"/>
    <property type="evidence" value="ECO:0007669"/>
    <property type="project" value="InterPro"/>
</dbReference>
<evidence type="ECO:0000313" key="6">
    <source>
        <dbReference type="Proteomes" id="UP000321113"/>
    </source>
</evidence>
<keyword evidence="3" id="KW-0804">Transcription</keyword>
<name>A0A511QR53_9VIBR</name>
<dbReference type="InterPro" id="IPR018060">
    <property type="entry name" value="HTH_AraC"/>
</dbReference>
<evidence type="ECO:0000313" key="5">
    <source>
        <dbReference type="EMBL" id="GEM79818.1"/>
    </source>
</evidence>
<dbReference type="InterPro" id="IPR009057">
    <property type="entry name" value="Homeodomain-like_sf"/>
</dbReference>
<dbReference type="SMART" id="SM00342">
    <property type="entry name" value="HTH_ARAC"/>
    <property type="match status" value="1"/>
</dbReference>
<dbReference type="Proteomes" id="UP000321113">
    <property type="component" value="Unassembled WGS sequence"/>
</dbReference>
<evidence type="ECO:0000256" key="1">
    <source>
        <dbReference type="ARBA" id="ARBA00023015"/>
    </source>
</evidence>
<proteinExistence type="predicted"/>
<keyword evidence="2" id="KW-0238">DNA-binding</keyword>
<dbReference type="AlphaFoldDB" id="A0A511QR53"/>
<dbReference type="RefSeq" id="WP_119009997.1">
    <property type="nucleotide sequence ID" value="NZ_BJXK01000007.1"/>
</dbReference>
<reference evidence="5 6" key="1">
    <citation type="submission" date="2019-07" db="EMBL/GenBank/DDBJ databases">
        <title>Whole genome shotgun sequence of Vibrio superstes NBRC 103154.</title>
        <authorList>
            <person name="Hosoyama A."/>
            <person name="Uohara A."/>
            <person name="Ohji S."/>
            <person name="Ichikawa N."/>
        </authorList>
    </citation>
    <scope>NUCLEOTIDE SEQUENCE [LARGE SCALE GENOMIC DNA]</scope>
    <source>
        <strain evidence="5 6">NBRC 103154</strain>
    </source>
</reference>
<dbReference type="EMBL" id="BJXK01000007">
    <property type="protein sequence ID" value="GEM79818.1"/>
    <property type="molecule type" value="Genomic_DNA"/>
</dbReference>
<keyword evidence="6" id="KW-1185">Reference proteome</keyword>